<dbReference type="EMBL" id="JAGQHS010000139">
    <property type="protein sequence ID" value="MCA9758051.1"/>
    <property type="molecule type" value="Genomic_DNA"/>
</dbReference>
<dbReference type="PRINTS" id="PR00778">
    <property type="entry name" value="HTHARSR"/>
</dbReference>
<dbReference type="Gene3D" id="1.10.10.10">
    <property type="entry name" value="Winged helix-like DNA-binding domain superfamily/Winged helix DNA-binding domain"/>
    <property type="match status" value="1"/>
</dbReference>
<dbReference type="InterPro" id="IPR036390">
    <property type="entry name" value="WH_DNA-bd_sf"/>
</dbReference>
<proteinExistence type="predicted"/>
<dbReference type="SUPFAM" id="SSF46785">
    <property type="entry name" value="Winged helix' DNA-binding domain"/>
    <property type="match status" value="1"/>
</dbReference>
<dbReference type="AlphaFoldDB" id="A0A956NFS0"/>
<dbReference type="InterPro" id="IPR036388">
    <property type="entry name" value="WH-like_DNA-bd_sf"/>
</dbReference>
<evidence type="ECO:0000313" key="2">
    <source>
        <dbReference type="EMBL" id="MCA9758051.1"/>
    </source>
</evidence>
<dbReference type="InterPro" id="IPR001845">
    <property type="entry name" value="HTH_ArsR_DNA-bd_dom"/>
</dbReference>
<reference evidence="2" key="2">
    <citation type="journal article" date="2021" name="Microbiome">
        <title>Successional dynamics and alternative stable states in a saline activated sludge microbial community over 9 years.</title>
        <authorList>
            <person name="Wang Y."/>
            <person name="Ye J."/>
            <person name="Ju F."/>
            <person name="Liu L."/>
            <person name="Boyd J.A."/>
            <person name="Deng Y."/>
            <person name="Parks D.H."/>
            <person name="Jiang X."/>
            <person name="Yin X."/>
            <person name="Woodcroft B.J."/>
            <person name="Tyson G.W."/>
            <person name="Hugenholtz P."/>
            <person name="Polz M.F."/>
            <person name="Zhang T."/>
        </authorList>
    </citation>
    <scope>NUCLEOTIDE SEQUENCE</scope>
    <source>
        <strain evidence="2">HKST-UBA02</strain>
    </source>
</reference>
<dbReference type="InterPro" id="IPR011991">
    <property type="entry name" value="ArsR-like_HTH"/>
</dbReference>
<dbReference type="GO" id="GO:0003700">
    <property type="term" value="F:DNA-binding transcription factor activity"/>
    <property type="evidence" value="ECO:0007669"/>
    <property type="project" value="InterPro"/>
</dbReference>
<reference evidence="2" key="1">
    <citation type="submission" date="2020-04" db="EMBL/GenBank/DDBJ databases">
        <authorList>
            <person name="Zhang T."/>
        </authorList>
    </citation>
    <scope>NUCLEOTIDE SEQUENCE</scope>
    <source>
        <strain evidence="2">HKST-UBA02</strain>
    </source>
</reference>
<evidence type="ECO:0000259" key="1">
    <source>
        <dbReference type="PROSITE" id="PS50987"/>
    </source>
</evidence>
<dbReference type="NCBIfam" id="NF033788">
    <property type="entry name" value="HTH_metalloreg"/>
    <property type="match status" value="1"/>
</dbReference>
<dbReference type="PANTHER" id="PTHR38600">
    <property type="entry name" value="TRANSCRIPTIONAL REGULATORY PROTEIN"/>
    <property type="match status" value="1"/>
</dbReference>
<dbReference type="Proteomes" id="UP000739538">
    <property type="component" value="Unassembled WGS sequence"/>
</dbReference>
<protein>
    <submittedName>
        <fullName evidence="2">Winged helix-turn-helix transcriptional regulator</fullName>
    </submittedName>
</protein>
<sequence>MVTDALPRSVFSAIADPTRRAILDRMRHGEVGAGELAEQFPVSRPAIARHVRILRAAGLVRQRVAAQRRYYSLRPEALQAVDQWLAPYRLFWSARMTDLKLYLENETAQEENADE</sequence>
<gene>
    <name evidence="2" type="ORF">KDA27_19820</name>
</gene>
<evidence type="ECO:0000313" key="3">
    <source>
        <dbReference type="Proteomes" id="UP000739538"/>
    </source>
</evidence>
<accession>A0A956NFS0</accession>
<organism evidence="2 3">
    <name type="scientific">Eiseniibacteriota bacterium</name>
    <dbReference type="NCBI Taxonomy" id="2212470"/>
    <lineage>
        <taxon>Bacteria</taxon>
        <taxon>Candidatus Eiseniibacteriota</taxon>
    </lineage>
</organism>
<name>A0A956NFS0_UNCEI</name>
<dbReference type="CDD" id="cd00090">
    <property type="entry name" value="HTH_ARSR"/>
    <property type="match status" value="1"/>
</dbReference>
<comment type="caution">
    <text evidence="2">The sequence shown here is derived from an EMBL/GenBank/DDBJ whole genome shotgun (WGS) entry which is preliminary data.</text>
</comment>
<dbReference type="SMART" id="SM00418">
    <property type="entry name" value="HTH_ARSR"/>
    <property type="match status" value="1"/>
</dbReference>
<dbReference type="Pfam" id="PF12840">
    <property type="entry name" value="HTH_20"/>
    <property type="match status" value="1"/>
</dbReference>
<dbReference type="PROSITE" id="PS50987">
    <property type="entry name" value="HTH_ARSR_2"/>
    <property type="match status" value="1"/>
</dbReference>
<feature type="domain" description="HTH arsR-type" evidence="1">
    <location>
        <begin position="1"/>
        <end position="93"/>
    </location>
</feature>
<dbReference type="PANTHER" id="PTHR38600:SF2">
    <property type="entry name" value="SLL0088 PROTEIN"/>
    <property type="match status" value="1"/>
</dbReference>